<comment type="caution">
    <text evidence="1">The sequence shown here is derived from an EMBL/GenBank/DDBJ whole genome shotgun (WGS) entry which is preliminary data.</text>
</comment>
<dbReference type="OrthoDB" id="5741597at2"/>
<dbReference type="Proteomes" id="UP000294862">
    <property type="component" value="Unassembled WGS sequence"/>
</dbReference>
<proteinExistence type="predicted"/>
<reference evidence="1 2" key="1">
    <citation type="journal article" date="2015" name="Stand. Genomic Sci.">
        <title>Genomic Encyclopedia of Bacterial and Archaeal Type Strains, Phase III: the genomes of soil and plant-associated and newly described type strains.</title>
        <authorList>
            <person name="Whitman W.B."/>
            <person name="Woyke T."/>
            <person name="Klenk H.P."/>
            <person name="Zhou Y."/>
            <person name="Lilburn T.G."/>
            <person name="Beck B.J."/>
            <person name="De Vos P."/>
            <person name="Vandamme P."/>
            <person name="Eisen J.A."/>
            <person name="Garrity G."/>
            <person name="Hugenholtz P."/>
            <person name="Kyrpides N.C."/>
        </authorList>
    </citation>
    <scope>NUCLEOTIDE SEQUENCE [LARGE SCALE GENOMIC DNA]</scope>
    <source>
        <strain evidence="1 2">A3</strain>
    </source>
</reference>
<organism evidence="1 2">
    <name type="scientific">Dokdonella fugitiva</name>
    <dbReference type="NCBI Taxonomy" id="328517"/>
    <lineage>
        <taxon>Bacteria</taxon>
        <taxon>Pseudomonadati</taxon>
        <taxon>Pseudomonadota</taxon>
        <taxon>Gammaproteobacteria</taxon>
        <taxon>Lysobacterales</taxon>
        <taxon>Rhodanobacteraceae</taxon>
        <taxon>Dokdonella</taxon>
    </lineage>
</organism>
<evidence type="ECO:0000313" key="1">
    <source>
        <dbReference type="EMBL" id="TCO40359.1"/>
    </source>
</evidence>
<sequence>MPNPIMRPLLRWAEGLRFPRLALITAALFVADLLIPDFIPFVDEILLGLGTLLLANLKQRANGDG</sequence>
<dbReference type="RefSeq" id="WP_131997894.1">
    <property type="nucleotide sequence ID" value="NZ_JACGXM010000003.1"/>
</dbReference>
<dbReference type="InterPro" id="IPR046119">
    <property type="entry name" value="DUF6116"/>
</dbReference>
<dbReference type="AlphaFoldDB" id="A0A4R2I9P0"/>
<dbReference type="EMBL" id="SLWQ01000005">
    <property type="protein sequence ID" value="TCO40359.1"/>
    <property type="molecule type" value="Genomic_DNA"/>
</dbReference>
<accession>A0A4R2I9P0</accession>
<evidence type="ECO:0000313" key="2">
    <source>
        <dbReference type="Proteomes" id="UP000294862"/>
    </source>
</evidence>
<name>A0A4R2I9P0_9GAMM</name>
<dbReference type="Pfam" id="PF19611">
    <property type="entry name" value="DUF6116"/>
    <property type="match status" value="1"/>
</dbReference>
<keyword evidence="2" id="KW-1185">Reference proteome</keyword>
<gene>
    <name evidence="1" type="ORF">EV148_105154</name>
</gene>
<protein>
    <submittedName>
        <fullName evidence="1">Uncharacterized protein</fullName>
    </submittedName>
</protein>